<dbReference type="PANTHER" id="PTHR33602:SF1">
    <property type="entry name" value="REGULATORY PROTEIN RECX FAMILY PROTEIN"/>
    <property type="match status" value="1"/>
</dbReference>
<comment type="similarity">
    <text evidence="2 5">Belongs to the RecX family.</text>
</comment>
<sequence length="151" mass="17552">MKPVKSLRARALAYLSRREMSKAELRRKLLPYAEETEEVDALLQELAERHWQSDSRYAESYVHGKSSRYGRLRLAKSLSQQGVDEETIAAVLPEPDAERQTACEVLRKKCKVPPTTPQEYARAQRFLAYRGFSGEHIRYALQHAWSEEDRE</sequence>
<dbReference type="NCBIfam" id="NF001055">
    <property type="entry name" value="PRK00117.2-5"/>
    <property type="match status" value="1"/>
</dbReference>
<name>A0A7D7T5R0_9NEIS</name>
<evidence type="ECO:0000256" key="5">
    <source>
        <dbReference type="HAMAP-Rule" id="MF_01114"/>
    </source>
</evidence>
<dbReference type="Pfam" id="PF21981">
    <property type="entry name" value="RecX_HTH3"/>
    <property type="match status" value="1"/>
</dbReference>
<dbReference type="KEGG" id="nsg:H3L94_02220"/>
<protein>
    <recommendedName>
        <fullName evidence="3 5">Regulatory protein RecX</fullName>
    </recommendedName>
</protein>
<feature type="domain" description="RecX second three-helical" evidence="6">
    <location>
        <begin position="53"/>
        <end position="92"/>
    </location>
</feature>
<comment type="subcellular location">
    <subcellularLocation>
        <location evidence="1 5">Cytoplasm</location>
    </subcellularLocation>
</comment>
<accession>A0A7D7T5R0</accession>
<evidence type="ECO:0000259" key="7">
    <source>
        <dbReference type="Pfam" id="PF21981"/>
    </source>
</evidence>
<reference evidence="8 9" key="1">
    <citation type="submission" date="2020-07" db="EMBL/GenBank/DDBJ databases">
        <title>Genomic diversity of species in the Neisseriaceae family.</title>
        <authorList>
            <person name="Vincent A.T."/>
            <person name="Bernet E."/>
            <person name="Veyrier F.J."/>
        </authorList>
    </citation>
    <scope>NUCLEOTIDE SEQUENCE [LARGE SCALE GENOMIC DNA]</scope>
    <source>
        <strain evidence="8 9">DSM 22244</strain>
    </source>
</reference>
<dbReference type="RefSeq" id="WP_182122485.1">
    <property type="nucleotide sequence ID" value="NZ_CP059567.1"/>
</dbReference>
<dbReference type="PANTHER" id="PTHR33602">
    <property type="entry name" value="REGULATORY PROTEIN RECX FAMILY PROTEIN"/>
    <property type="match status" value="1"/>
</dbReference>
<dbReference type="Gene3D" id="1.10.10.10">
    <property type="entry name" value="Winged helix-like DNA-binding domain superfamily/Winged helix DNA-binding domain"/>
    <property type="match status" value="3"/>
</dbReference>
<dbReference type="Pfam" id="PF02631">
    <property type="entry name" value="RecX_HTH2"/>
    <property type="match status" value="1"/>
</dbReference>
<evidence type="ECO:0000259" key="6">
    <source>
        <dbReference type="Pfam" id="PF02631"/>
    </source>
</evidence>
<dbReference type="InterPro" id="IPR053925">
    <property type="entry name" value="RecX_HTH_3rd"/>
</dbReference>
<evidence type="ECO:0000313" key="9">
    <source>
        <dbReference type="Proteomes" id="UP000514752"/>
    </source>
</evidence>
<comment type="function">
    <text evidence="5">Modulates RecA activity.</text>
</comment>
<evidence type="ECO:0000256" key="3">
    <source>
        <dbReference type="ARBA" id="ARBA00018111"/>
    </source>
</evidence>
<feature type="domain" description="RecX third three-helical" evidence="7">
    <location>
        <begin position="98"/>
        <end position="141"/>
    </location>
</feature>
<evidence type="ECO:0000313" key="8">
    <source>
        <dbReference type="EMBL" id="QMT40893.1"/>
    </source>
</evidence>
<evidence type="ECO:0000256" key="2">
    <source>
        <dbReference type="ARBA" id="ARBA00009695"/>
    </source>
</evidence>
<dbReference type="InterPro" id="IPR003783">
    <property type="entry name" value="Regulatory_RecX"/>
</dbReference>
<dbReference type="HAMAP" id="MF_01114">
    <property type="entry name" value="RecX"/>
    <property type="match status" value="1"/>
</dbReference>
<dbReference type="EMBL" id="CP059567">
    <property type="protein sequence ID" value="QMT40893.1"/>
    <property type="molecule type" value="Genomic_DNA"/>
</dbReference>
<dbReference type="Proteomes" id="UP000514752">
    <property type="component" value="Chromosome"/>
</dbReference>
<gene>
    <name evidence="5 8" type="primary">recX</name>
    <name evidence="8" type="ORF">H3L94_02220</name>
</gene>
<dbReference type="GO" id="GO:0006282">
    <property type="term" value="P:regulation of DNA repair"/>
    <property type="evidence" value="ECO:0007669"/>
    <property type="project" value="UniProtKB-UniRule"/>
</dbReference>
<dbReference type="InterPro" id="IPR036388">
    <property type="entry name" value="WH-like_DNA-bd_sf"/>
</dbReference>
<organism evidence="8 9">
    <name type="scientific">Neisseria shayeganii</name>
    <dbReference type="NCBI Taxonomy" id="607712"/>
    <lineage>
        <taxon>Bacteria</taxon>
        <taxon>Pseudomonadati</taxon>
        <taxon>Pseudomonadota</taxon>
        <taxon>Betaproteobacteria</taxon>
        <taxon>Neisseriales</taxon>
        <taxon>Neisseriaceae</taxon>
        <taxon>Neisseria</taxon>
    </lineage>
</organism>
<dbReference type="GO" id="GO:0005737">
    <property type="term" value="C:cytoplasm"/>
    <property type="evidence" value="ECO:0007669"/>
    <property type="project" value="UniProtKB-SubCell"/>
</dbReference>
<proteinExistence type="inferred from homology"/>
<evidence type="ECO:0000256" key="1">
    <source>
        <dbReference type="ARBA" id="ARBA00004496"/>
    </source>
</evidence>
<dbReference type="AlphaFoldDB" id="A0A7D7T5R0"/>
<dbReference type="InterPro" id="IPR053924">
    <property type="entry name" value="RecX_HTH_2nd"/>
</dbReference>
<keyword evidence="4 5" id="KW-0963">Cytoplasm</keyword>
<evidence type="ECO:0000256" key="4">
    <source>
        <dbReference type="ARBA" id="ARBA00022490"/>
    </source>
</evidence>